<gene>
    <name evidence="1" type="ORF">N8T08_006441</name>
</gene>
<dbReference type="Proteomes" id="UP001177260">
    <property type="component" value="Unassembled WGS sequence"/>
</dbReference>
<evidence type="ECO:0000313" key="2">
    <source>
        <dbReference type="Proteomes" id="UP001177260"/>
    </source>
</evidence>
<sequence>MAVTRQPTGDLALGLSIAMMIMAFISLPLRFFARLQIKASIWALDDILILIAAMTFYAEQTAFLLGILGNGGSGGSDLTLMTPSQMDHYFRHLFIQEHLFGLCITIIRLSILVLYRRIFPIYSFKRLTWIPIMMSIIWYIALVLLLIFQCHPIHAAWTMALKVTTAKCMRAGGLLVGTGIANIVIDLIILALPVYMVRKSGLGTAKKASILCIFLLGGFVCVASAIRSYHCWKGDHGATGSTTMSLNWATIELAMALICASMPTYAPLFAKVRRKIGSSQNRSAPSNGGSELTGSKHLSSNYDYNQLVDQPSASHQPVNVTTRVDARPSNLYEMGPIHRQRSVDVV</sequence>
<protein>
    <submittedName>
        <fullName evidence="1">Uncharacterized protein</fullName>
    </submittedName>
</protein>
<reference evidence="1 2" key="1">
    <citation type="journal article" date="2023" name="ACS Omega">
        <title>Identification of the Neoaspergillic Acid Biosynthesis Gene Cluster by Establishing an In Vitro CRISPR-Ribonucleoprotein Genetic System in Aspergillus melleus.</title>
        <authorList>
            <person name="Yuan B."/>
            <person name="Grau M.F."/>
            <person name="Murata R.M."/>
            <person name="Torok T."/>
            <person name="Venkateswaran K."/>
            <person name="Stajich J.E."/>
            <person name="Wang C.C.C."/>
        </authorList>
    </citation>
    <scope>NUCLEOTIDE SEQUENCE [LARGE SCALE GENOMIC DNA]</scope>
    <source>
        <strain evidence="1 2">IMV 1140</strain>
    </source>
</reference>
<dbReference type="EMBL" id="JAOPJF010000004">
    <property type="protein sequence ID" value="KAK1149221.1"/>
    <property type="molecule type" value="Genomic_DNA"/>
</dbReference>
<comment type="caution">
    <text evidence="1">The sequence shown here is derived from an EMBL/GenBank/DDBJ whole genome shotgun (WGS) entry which is preliminary data.</text>
</comment>
<keyword evidence="2" id="KW-1185">Reference proteome</keyword>
<evidence type="ECO:0000313" key="1">
    <source>
        <dbReference type="EMBL" id="KAK1149221.1"/>
    </source>
</evidence>
<organism evidence="1 2">
    <name type="scientific">Aspergillus melleus</name>
    <dbReference type="NCBI Taxonomy" id="138277"/>
    <lineage>
        <taxon>Eukaryota</taxon>
        <taxon>Fungi</taxon>
        <taxon>Dikarya</taxon>
        <taxon>Ascomycota</taxon>
        <taxon>Pezizomycotina</taxon>
        <taxon>Eurotiomycetes</taxon>
        <taxon>Eurotiomycetidae</taxon>
        <taxon>Eurotiales</taxon>
        <taxon>Aspergillaceae</taxon>
        <taxon>Aspergillus</taxon>
        <taxon>Aspergillus subgen. Circumdati</taxon>
    </lineage>
</organism>
<accession>A0ACC3BF63</accession>
<name>A0ACC3BF63_9EURO</name>
<proteinExistence type="predicted"/>